<feature type="compositionally biased region" description="Low complexity" evidence="1">
    <location>
        <begin position="979"/>
        <end position="1001"/>
    </location>
</feature>
<organism evidence="2 3">
    <name type="scientific">Cuscuta epithymum</name>
    <dbReference type="NCBI Taxonomy" id="186058"/>
    <lineage>
        <taxon>Eukaryota</taxon>
        <taxon>Viridiplantae</taxon>
        <taxon>Streptophyta</taxon>
        <taxon>Embryophyta</taxon>
        <taxon>Tracheophyta</taxon>
        <taxon>Spermatophyta</taxon>
        <taxon>Magnoliopsida</taxon>
        <taxon>eudicotyledons</taxon>
        <taxon>Gunneridae</taxon>
        <taxon>Pentapetalae</taxon>
        <taxon>asterids</taxon>
        <taxon>lamiids</taxon>
        <taxon>Solanales</taxon>
        <taxon>Convolvulaceae</taxon>
        <taxon>Cuscuteae</taxon>
        <taxon>Cuscuta</taxon>
        <taxon>Cuscuta subgen. Cuscuta</taxon>
    </lineage>
</organism>
<feature type="region of interest" description="Disordered" evidence="1">
    <location>
        <begin position="1275"/>
        <end position="1376"/>
    </location>
</feature>
<feature type="region of interest" description="Disordered" evidence="1">
    <location>
        <begin position="167"/>
        <end position="202"/>
    </location>
</feature>
<gene>
    <name evidence="2" type="ORF">CEPIT_LOCUS12271</name>
</gene>
<feature type="compositionally biased region" description="Polar residues" evidence="1">
    <location>
        <begin position="99"/>
        <end position="114"/>
    </location>
</feature>
<evidence type="ECO:0000313" key="3">
    <source>
        <dbReference type="Proteomes" id="UP001152523"/>
    </source>
</evidence>
<evidence type="ECO:0008006" key="4">
    <source>
        <dbReference type="Google" id="ProtNLM"/>
    </source>
</evidence>
<dbReference type="GO" id="GO:0071763">
    <property type="term" value="P:nuclear membrane organization"/>
    <property type="evidence" value="ECO:0007669"/>
    <property type="project" value="TreeGrafter"/>
</dbReference>
<feature type="region of interest" description="Disordered" evidence="1">
    <location>
        <begin position="958"/>
        <end position="1001"/>
    </location>
</feature>
<dbReference type="Proteomes" id="UP001152523">
    <property type="component" value="Unassembled WGS sequence"/>
</dbReference>
<feature type="region of interest" description="Disordered" evidence="1">
    <location>
        <begin position="299"/>
        <end position="356"/>
    </location>
</feature>
<accession>A0AAV0D5L7</accession>
<evidence type="ECO:0000313" key="2">
    <source>
        <dbReference type="EMBL" id="CAH9092895.1"/>
    </source>
</evidence>
<sequence length="1376" mass="141715">MATFGEETKTATATTPSAAYEAGGAGGKFRKKPFRRAQATPYDRPPTSLRNPSWLSKLVVDPASKLINAGARRFFGSLFHKALPPPPALPAISAPQLPETQQDSRNVHQASGPNSHDGVLNHEIQKRVDAANNVEGSAFSELEQLLKQKTFSRYEIDRLTELLHSKAADSPHEDSGNGIGVSKSASDASKGLLGDNKPERVVPHGVASSSMISKKIHDDDVASPAELAKTYMGSRQSQVSPSVLSYRSQTVREVVPFVSQSPTSSFTKRPRVTDNGFATPKSLGRSALYNMARTPYSRLRPTDFHKGGSSTHNYLNAGPSSSTLEHEDMYGSKQPSLKRRSSVLDGDDLGSIGPIRRIRQKSNLSYNNYSNNNGSSLHTRGTGAISAVAKNHQLSTRTLEKNKDTATPSTSRFIVPTKSSETAAKILEVINKLSPREKASESKRTAMKDHKFPTQLTKDMLHGQALRSLEPLDSSRLLQTAQIMAATDSQAKPIIPDGDNSTLPKLRSVEENQPEKYVDTVSHVARSNMTFSERDVTVDADLVCPMPIVPSPPQEKRAFKMNAFEDSYEMNDDQVSSGFASNPFPEGNAKQEMAHSNSKSVSPEEQFQHKTASLPEHNTTHGVSSKKIHEENPRNDTAGIGCTDFSTSADVHTAKPKNAFGTATEGSNLTLHGSELEILSSPNNYTSDVTSMSSKLPGGDKSLKIGINGKLDSSLVASTSTIATNSLFATPSNNLSNGKVFSSVLAANDSESNAITSVSDQTAPSMSASAATNVATTSSVFGLVGSSVLSATTFSASTSCNTENPDLKAISDKVENGGSGIENLKSSTSFSGMSGATNTNNIFGTDTSAKLSITAQPQGSFFSSGGDSVASAKFLPGSGDSSSAPQTISSQFGSPKPSEGFGNPAGVNTSFSSFTSIAPADSKPFGSGPTAAESNKVVPNSISSSIFAFGNTTSNGVTSSTPSFGVSSVSPAPETLSGTIPPSSSNPASTTSSHGSGTVVSTSSTTAPAMFSFSASSVSPSSTTAGVFSFGGNSTPSFPSTTTPPTVFGFGGSSAASSSTSSTPGIFSFGSSSAVSSSGTTAPTVFSFGSSSTPSSSSNTTQAVFSFGGNSAASSSNSTPALFGFGGGSGSSSSSSTATTTSSVFGLGGNSGAFSSGSSASPGGVFSFAATSANNPTSTGTFNFGATSSSAASFGSSPSSISFTTFGASSSTFSTPKTVPSLFGSSPASAASGSLPVFGFGAASSATPSQSVFGNSTPSFTASPNDQMTMEDTMAEDHLQSGSTPAPVSVFGQPPSNSPVPISPFVFGTPNPSPNPFQFGGLQNQGAPTQNPPPFQASGSLEFNGGGGSFSLGSSGPSDKSGRRIVKVNRSKNRKK</sequence>
<evidence type="ECO:0000256" key="1">
    <source>
        <dbReference type="SAM" id="MobiDB-lite"/>
    </source>
</evidence>
<feature type="compositionally biased region" description="Polar residues" evidence="1">
    <location>
        <begin position="594"/>
        <end position="623"/>
    </location>
</feature>
<feature type="region of interest" description="Disordered" evidence="1">
    <location>
        <begin position="89"/>
        <end position="120"/>
    </location>
</feature>
<feature type="compositionally biased region" description="Polar residues" evidence="1">
    <location>
        <begin position="879"/>
        <end position="893"/>
    </location>
</feature>
<comment type="caution">
    <text evidence="2">The sequence shown here is derived from an EMBL/GenBank/DDBJ whole genome shotgun (WGS) entry which is preliminary data.</text>
</comment>
<protein>
    <recommendedName>
        <fullName evidence="4">Nuclear pore complex protein NUP1</fullName>
    </recommendedName>
</protein>
<feature type="compositionally biased region" description="Low complexity" evidence="1">
    <location>
        <begin position="1"/>
        <end position="22"/>
    </location>
</feature>
<feature type="region of interest" description="Disordered" evidence="1">
    <location>
        <begin position="873"/>
        <end position="906"/>
    </location>
</feature>
<proteinExistence type="predicted"/>
<feature type="compositionally biased region" description="Polar residues" evidence="1">
    <location>
        <begin position="308"/>
        <end position="323"/>
    </location>
</feature>
<reference evidence="2" key="1">
    <citation type="submission" date="2022-07" db="EMBL/GenBank/DDBJ databases">
        <authorList>
            <person name="Macas J."/>
            <person name="Novak P."/>
            <person name="Neumann P."/>
        </authorList>
    </citation>
    <scope>NUCLEOTIDE SEQUENCE</scope>
</reference>
<dbReference type="PANTHER" id="PTHR33416:SF20">
    <property type="entry name" value="NUCLEAR PORE COMPLEX PROTEIN NUP1"/>
    <property type="match status" value="1"/>
</dbReference>
<dbReference type="GO" id="GO:0016973">
    <property type="term" value="P:poly(A)+ mRNA export from nucleus"/>
    <property type="evidence" value="ECO:0007669"/>
    <property type="project" value="TreeGrafter"/>
</dbReference>
<feature type="compositionally biased region" description="Basic residues" evidence="1">
    <location>
        <begin position="1363"/>
        <end position="1376"/>
    </location>
</feature>
<feature type="region of interest" description="Disordered" evidence="1">
    <location>
        <begin position="1"/>
        <end position="52"/>
    </location>
</feature>
<feature type="compositionally biased region" description="Low complexity" evidence="1">
    <location>
        <begin position="958"/>
        <end position="971"/>
    </location>
</feature>
<name>A0AAV0D5L7_9ASTE</name>
<feature type="region of interest" description="Disordered" evidence="1">
    <location>
        <begin position="573"/>
        <end position="639"/>
    </location>
</feature>
<dbReference type="GO" id="GO:0005635">
    <property type="term" value="C:nuclear envelope"/>
    <property type="evidence" value="ECO:0007669"/>
    <property type="project" value="TreeGrafter"/>
</dbReference>
<dbReference type="EMBL" id="CAMAPF010000075">
    <property type="protein sequence ID" value="CAH9092895.1"/>
    <property type="molecule type" value="Genomic_DNA"/>
</dbReference>
<keyword evidence="3" id="KW-1185">Reference proteome</keyword>
<dbReference type="PANTHER" id="PTHR33416">
    <property type="entry name" value="NUCLEAR PORE COMPLEX PROTEIN NUP1"/>
    <property type="match status" value="1"/>
</dbReference>